<sequence length="125" mass="14331">MPHSARTYCAPPQDPWRGRMALAHTERLQPAIRLETKAKPPSLRLRSRRLDVPASTRSTELNKRRARRSARHFKAIRASANVTIQSPGTKASLTEVVRHWRRVKAKRPQPGANRVRGWELGSQVW</sequence>
<dbReference type="AlphaFoldDB" id="A0A1C1D1D3"/>
<dbReference type="Proteomes" id="UP000094526">
    <property type="component" value="Unassembled WGS sequence"/>
</dbReference>
<evidence type="ECO:0000313" key="2">
    <source>
        <dbReference type="Proteomes" id="UP000094526"/>
    </source>
</evidence>
<reference evidence="2" key="1">
    <citation type="submission" date="2015-07" db="EMBL/GenBank/DDBJ databases">
        <authorList>
            <person name="Teixeira M.M."/>
            <person name="Souza R.C."/>
            <person name="Almeida L.G."/>
            <person name="Vicente V.A."/>
            <person name="de Hoog S."/>
            <person name="Bocca A.L."/>
            <person name="de Almeida S.R."/>
            <person name="Vasconcelos A.T."/>
            <person name="Felipe M.S."/>
        </authorList>
    </citation>
    <scope>NUCLEOTIDE SEQUENCE [LARGE SCALE GENOMIC DNA]</scope>
    <source>
        <strain evidence="2">KSF</strain>
    </source>
</reference>
<name>A0A1C1D1D3_9EURO</name>
<keyword evidence="2" id="KW-1185">Reference proteome</keyword>
<accession>A0A1C1D1D3</accession>
<organism evidence="1 2">
    <name type="scientific">Cladophialophora carrionii</name>
    <dbReference type="NCBI Taxonomy" id="86049"/>
    <lineage>
        <taxon>Eukaryota</taxon>
        <taxon>Fungi</taxon>
        <taxon>Dikarya</taxon>
        <taxon>Ascomycota</taxon>
        <taxon>Pezizomycotina</taxon>
        <taxon>Eurotiomycetes</taxon>
        <taxon>Chaetothyriomycetidae</taxon>
        <taxon>Chaetothyriales</taxon>
        <taxon>Herpotrichiellaceae</taxon>
        <taxon>Cladophialophora</taxon>
    </lineage>
</organism>
<gene>
    <name evidence="1" type="ORF">CLCR_00991</name>
</gene>
<dbReference type="EMBL" id="LGRB01000004">
    <property type="protein sequence ID" value="OCT54488.1"/>
    <property type="molecule type" value="Genomic_DNA"/>
</dbReference>
<protein>
    <submittedName>
        <fullName evidence="1">Uncharacterized protein</fullName>
    </submittedName>
</protein>
<comment type="caution">
    <text evidence="1">The sequence shown here is derived from an EMBL/GenBank/DDBJ whole genome shotgun (WGS) entry which is preliminary data.</text>
</comment>
<dbReference type="VEuPathDB" id="FungiDB:CLCR_00991"/>
<proteinExistence type="predicted"/>
<evidence type="ECO:0000313" key="1">
    <source>
        <dbReference type="EMBL" id="OCT54488.1"/>
    </source>
</evidence>